<sequence length="233" mass="27230">MNCIIIDDEFPAIEELSYFINNYSSIIIIEKFDDSIKALQFVQNNSVDIIFLDINMPKLDGMTFSRVINTLKSKPLIVFISAYREHALEAFEVSAFDYILKPYPEDRIIATLKKLENSTISISSKDKLTLWKNEKLVVVSIGEVCYCKANEHEVLVYTKKEEFKITSSISDFHKKLPHNNFFKCHRSYIVNLDKIKEIIPWFNNTYLLKLQDMEEEIPVSRHNLSKFKQLMGI</sequence>
<evidence type="ECO:0000256" key="3">
    <source>
        <dbReference type="PROSITE-ProRule" id="PRU00169"/>
    </source>
</evidence>
<reference evidence="6 7" key="1">
    <citation type="submission" date="2021-03" db="EMBL/GenBank/DDBJ databases">
        <title>Genomic Encyclopedia of Type Strains, Phase IV (KMG-IV): sequencing the most valuable type-strain genomes for metagenomic binning, comparative biology and taxonomic classification.</title>
        <authorList>
            <person name="Goeker M."/>
        </authorList>
    </citation>
    <scope>NUCLEOTIDE SEQUENCE [LARGE SCALE GENOMIC DNA]</scope>
    <source>
        <strain evidence="6 7">DSM 28650</strain>
    </source>
</reference>
<organism evidence="6 7">
    <name type="scientific">Clostridium punense</name>
    <dbReference type="NCBI Taxonomy" id="1054297"/>
    <lineage>
        <taxon>Bacteria</taxon>
        <taxon>Bacillati</taxon>
        <taxon>Bacillota</taxon>
        <taxon>Clostridia</taxon>
        <taxon>Eubacteriales</taxon>
        <taxon>Clostridiaceae</taxon>
        <taxon>Clostridium</taxon>
    </lineage>
</organism>
<dbReference type="PROSITE" id="PS50930">
    <property type="entry name" value="HTH_LYTTR"/>
    <property type="match status" value="1"/>
</dbReference>
<accession>A0ABS4JZX1</accession>
<proteinExistence type="predicted"/>
<evidence type="ECO:0000259" key="4">
    <source>
        <dbReference type="PROSITE" id="PS50110"/>
    </source>
</evidence>
<dbReference type="PROSITE" id="PS50110">
    <property type="entry name" value="RESPONSE_REGULATORY"/>
    <property type="match status" value="1"/>
</dbReference>
<keyword evidence="7" id="KW-1185">Reference proteome</keyword>
<dbReference type="EMBL" id="JAGGLL010000002">
    <property type="protein sequence ID" value="MBP2020556.1"/>
    <property type="molecule type" value="Genomic_DNA"/>
</dbReference>
<comment type="caution">
    <text evidence="6">The sequence shown here is derived from an EMBL/GenBank/DDBJ whole genome shotgun (WGS) entry which is preliminary data.</text>
</comment>
<name>A0ABS4JZX1_9CLOT</name>
<dbReference type="SMART" id="SM00448">
    <property type="entry name" value="REC"/>
    <property type="match status" value="1"/>
</dbReference>
<evidence type="ECO:0000256" key="2">
    <source>
        <dbReference type="ARBA" id="ARBA00024867"/>
    </source>
</evidence>
<dbReference type="SUPFAM" id="SSF52172">
    <property type="entry name" value="CheY-like"/>
    <property type="match status" value="1"/>
</dbReference>
<dbReference type="PANTHER" id="PTHR37299">
    <property type="entry name" value="TRANSCRIPTIONAL REGULATOR-RELATED"/>
    <property type="match status" value="1"/>
</dbReference>
<keyword evidence="3" id="KW-0597">Phosphoprotein</keyword>
<evidence type="ECO:0000313" key="7">
    <source>
        <dbReference type="Proteomes" id="UP001519308"/>
    </source>
</evidence>
<protein>
    <recommendedName>
        <fullName evidence="1">Stage 0 sporulation protein A homolog</fullName>
    </recommendedName>
</protein>
<feature type="domain" description="HTH LytTR-type" evidence="5">
    <location>
        <begin position="128"/>
        <end position="233"/>
    </location>
</feature>
<dbReference type="InterPro" id="IPR001789">
    <property type="entry name" value="Sig_transdc_resp-reg_receiver"/>
</dbReference>
<dbReference type="RefSeq" id="WP_209649292.1">
    <property type="nucleotide sequence ID" value="NZ_JAGGLL010000002.1"/>
</dbReference>
<dbReference type="InterPro" id="IPR046947">
    <property type="entry name" value="LytR-like"/>
</dbReference>
<evidence type="ECO:0000256" key="1">
    <source>
        <dbReference type="ARBA" id="ARBA00018672"/>
    </source>
</evidence>
<dbReference type="PANTHER" id="PTHR37299:SF1">
    <property type="entry name" value="STAGE 0 SPORULATION PROTEIN A HOMOLOG"/>
    <property type="match status" value="1"/>
</dbReference>
<dbReference type="Proteomes" id="UP001519308">
    <property type="component" value="Unassembled WGS sequence"/>
</dbReference>
<dbReference type="SMART" id="SM00850">
    <property type="entry name" value="LytTR"/>
    <property type="match status" value="1"/>
</dbReference>
<comment type="function">
    <text evidence="2">May play the central regulatory role in sporulation. It may be an element of the effector pathway responsible for the activation of sporulation genes in response to nutritional stress. Spo0A may act in concert with spo0H (a sigma factor) to control the expression of some genes that are critical to the sporulation process.</text>
</comment>
<feature type="domain" description="Response regulatory" evidence="4">
    <location>
        <begin position="2"/>
        <end position="116"/>
    </location>
</feature>
<dbReference type="InterPro" id="IPR011006">
    <property type="entry name" value="CheY-like_superfamily"/>
</dbReference>
<dbReference type="Gene3D" id="3.40.50.2300">
    <property type="match status" value="1"/>
</dbReference>
<dbReference type="InterPro" id="IPR007492">
    <property type="entry name" value="LytTR_DNA-bd_dom"/>
</dbReference>
<evidence type="ECO:0000259" key="5">
    <source>
        <dbReference type="PROSITE" id="PS50930"/>
    </source>
</evidence>
<dbReference type="Gene3D" id="2.20.25.10">
    <property type="match status" value="1"/>
</dbReference>
<dbReference type="Pfam" id="PF04397">
    <property type="entry name" value="LytTR"/>
    <property type="match status" value="1"/>
</dbReference>
<evidence type="ECO:0000313" key="6">
    <source>
        <dbReference type="EMBL" id="MBP2020556.1"/>
    </source>
</evidence>
<dbReference type="Pfam" id="PF00072">
    <property type="entry name" value="Response_reg"/>
    <property type="match status" value="1"/>
</dbReference>
<dbReference type="Gene3D" id="2.40.50.40">
    <property type="match status" value="1"/>
</dbReference>
<feature type="modified residue" description="4-aspartylphosphate" evidence="3">
    <location>
        <position position="53"/>
    </location>
</feature>
<gene>
    <name evidence="6" type="ORF">J2Z44_000340</name>
</gene>